<dbReference type="Proteomes" id="UP001301769">
    <property type="component" value="Unassembled WGS sequence"/>
</dbReference>
<evidence type="ECO:0000256" key="4">
    <source>
        <dbReference type="SAM" id="MobiDB-lite"/>
    </source>
</evidence>
<comment type="caution">
    <text evidence="6">The sequence shown here is derived from an EMBL/GenBank/DDBJ whole genome shotgun (WGS) entry which is preliminary data.</text>
</comment>
<evidence type="ECO:0000259" key="5">
    <source>
        <dbReference type="PROSITE" id="PS50048"/>
    </source>
</evidence>
<protein>
    <recommendedName>
        <fullName evidence="5">Zn(2)-C6 fungal-type domain-containing protein</fullName>
    </recommendedName>
</protein>
<dbReference type="AlphaFoldDB" id="A0AAN6XWB3"/>
<gene>
    <name evidence="6" type="ORF">QBC37DRAFT_434316</name>
</gene>
<dbReference type="CDD" id="cd00067">
    <property type="entry name" value="GAL4"/>
    <property type="match status" value="1"/>
</dbReference>
<keyword evidence="1" id="KW-0805">Transcription regulation</keyword>
<reference evidence="6" key="2">
    <citation type="submission" date="2023-05" db="EMBL/GenBank/DDBJ databases">
        <authorList>
            <consortium name="Lawrence Berkeley National Laboratory"/>
            <person name="Steindorff A."/>
            <person name="Hensen N."/>
            <person name="Bonometti L."/>
            <person name="Westerberg I."/>
            <person name="Brannstrom I.O."/>
            <person name="Guillou S."/>
            <person name="Cros-Aarteil S."/>
            <person name="Calhoun S."/>
            <person name="Haridas S."/>
            <person name="Kuo A."/>
            <person name="Mondo S."/>
            <person name="Pangilinan J."/>
            <person name="Riley R."/>
            <person name="Labutti K."/>
            <person name="Andreopoulos B."/>
            <person name="Lipzen A."/>
            <person name="Chen C."/>
            <person name="Yanf M."/>
            <person name="Daum C."/>
            <person name="Ng V."/>
            <person name="Clum A."/>
            <person name="Ohm R."/>
            <person name="Martin F."/>
            <person name="Silar P."/>
            <person name="Natvig D."/>
            <person name="Lalanne C."/>
            <person name="Gautier V."/>
            <person name="Ament-Velasquez S.L."/>
            <person name="Kruys A."/>
            <person name="Hutchinson M.I."/>
            <person name="Powell A.J."/>
            <person name="Barry K."/>
            <person name="Miller A.N."/>
            <person name="Grigoriev I.V."/>
            <person name="Debuchy R."/>
            <person name="Gladieux P."/>
            <person name="Thoren M.H."/>
            <person name="Johannesson H."/>
        </authorList>
    </citation>
    <scope>NUCLEOTIDE SEQUENCE</scope>
    <source>
        <strain evidence="6">PSN293</strain>
    </source>
</reference>
<evidence type="ECO:0000256" key="2">
    <source>
        <dbReference type="ARBA" id="ARBA00023163"/>
    </source>
</evidence>
<keyword evidence="2" id="KW-0804">Transcription</keyword>
<feature type="compositionally biased region" description="Low complexity" evidence="4">
    <location>
        <begin position="148"/>
        <end position="159"/>
    </location>
</feature>
<feature type="compositionally biased region" description="Polar residues" evidence="4">
    <location>
        <begin position="578"/>
        <end position="592"/>
    </location>
</feature>
<evidence type="ECO:0000256" key="1">
    <source>
        <dbReference type="ARBA" id="ARBA00023015"/>
    </source>
</evidence>
<organism evidence="6 7">
    <name type="scientific">Rhypophila decipiens</name>
    <dbReference type="NCBI Taxonomy" id="261697"/>
    <lineage>
        <taxon>Eukaryota</taxon>
        <taxon>Fungi</taxon>
        <taxon>Dikarya</taxon>
        <taxon>Ascomycota</taxon>
        <taxon>Pezizomycotina</taxon>
        <taxon>Sordariomycetes</taxon>
        <taxon>Sordariomycetidae</taxon>
        <taxon>Sordariales</taxon>
        <taxon>Naviculisporaceae</taxon>
        <taxon>Rhypophila</taxon>
    </lineage>
</organism>
<sequence>MMLRSRPRLIQRMPEHSGQQDPAEQEYELNAPRKKIRKGTTSCWECKRRKVRCLFTATDPTPSSVLGPISCDGCKRRGTACISQEFPDVSASAPNNLNPADDRLGRVEALVEQLVRRSDIPTPPDSVKEIEAIPELAVTSDVDRQWNLPAPNATPTRLTPRPRPLERYNAPGSSHKYDEISRELIAAWPDTQDLEAIFDAHDPVGSTGLLRKLASYTLHPNFSREHVPSLDARQVLVLPPAGSHPVIIARKLLLLGIFLQYLRPCVAQNRDHHSDTVERCQDMMVRVMDTTSRLVTSNDDLVGSVEGIECLMLESLYKDTAGSMRRSWVATRRAMTIAQMMGLHRGRAKILEQETQARFDPQHMWFRIVQSDRYLSLMLGLPLGYSENKFATAKALQGCHLLERLRRLDTVVSGRIIQRNDACHDGCAAEDNFAATLEIDKLLQEASNVMPPNWWLVDDILATDGNGRSFLSDEDSMRIMDQIAHYNLVVQLHLPYLLRHCSDGVFDNNKMTTVNASREALRRYVIFRKVYPVGAYCRGLDFLAFIATAALCLAHMDGQRLKNDMHPICREPGPVSTRGGSSSNILGSLTHQRPTDRGLMERATESLEHMGTSNSDILASKLASLLRHLLVVEQDSASGKSGHYSADLSPEAEYQEHNPGEEGVDEGPSGCNGSISEGGNILNIYIPYYGTVKIEKLHGVSKASVRAIGGQSVLPGTQGAVDMQTTSPTAQPSNNIFIFDGDNFGGQGFPSFDPELAAEADEWTLQGVDMAFFDSLIRGVGEGGQEASLEWQL</sequence>
<dbReference type="InterPro" id="IPR036864">
    <property type="entry name" value="Zn2-C6_fun-type_DNA-bd_sf"/>
</dbReference>
<dbReference type="Gene3D" id="4.10.240.10">
    <property type="entry name" value="Zn(2)-C6 fungal-type DNA-binding domain"/>
    <property type="match status" value="1"/>
</dbReference>
<feature type="region of interest" description="Disordered" evidence="4">
    <location>
        <begin position="572"/>
        <end position="597"/>
    </location>
</feature>
<dbReference type="PROSITE" id="PS50048">
    <property type="entry name" value="ZN2_CY6_FUNGAL_2"/>
    <property type="match status" value="1"/>
</dbReference>
<dbReference type="PANTHER" id="PTHR47840">
    <property type="entry name" value="ZN(II)2CYS6 TRANSCRIPTION FACTOR (EUROFUNG)-RELATED"/>
    <property type="match status" value="1"/>
</dbReference>
<dbReference type="CDD" id="cd12148">
    <property type="entry name" value="fungal_TF_MHR"/>
    <property type="match status" value="1"/>
</dbReference>
<dbReference type="SMART" id="SM00066">
    <property type="entry name" value="GAL4"/>
    <property type="match status" value="1"/>
</dbReference>
<dbReference type="EMBL" id="MU858342">
    <property type="protein sequence ID" value="KAK4206881.1"/>
    <property type="molecule type" value="Genomic_DNA"/>
</dbReference>
<feature type="domain" description="Zn(2)-C6 fungal-type" evidence="5">
    <location>
        <begin position="42"/>
        <end position="83"/>
    </location>
</feature>
<reference evidence="6" key="1">
    <citation type="journal article" date="2023" name="Mol. Phylogenet. Evol.">
        <title>Genome-scale phylogeny and comparative genomics of the fungal order Sordariales.</title>
        <authorList>
            <person name="Hensen N."/>
            <person name="Bonometti L."/>
            <person name="Westerberg I."/>
            <person name="Brannstrom I.O."/>
            <person name="Guillou S."/>
            <person name="Cros-Aarteil S."/>
            <person name="Calhoun S."/>
            <person name="Haridas S."/>
            <person name="Kuo A."/>
            <person name="Mondo S."/>
            <person name="Pangilinan J."/>
            <person name="Riley R."/>
            <person name="LaButti K."/>
            <person name="Andreopoulos B."/>
            <person name="Lipzen A."/>
            <person name="Chen C."/>
            <person name="Yan M."/>
            <person name="Daum C."/>
            <person name="Ng V."/>
            <person name="Clum A."/>
            <person name="Steindorff A."/>
            <person name="Ohm R.A."/>
            <person name="Martin F."/>
            <person name="Silar P."/>
            <person name="Natvig D.O."/>
            <person name="Lalanne C."/>
            <person name="Gautier V."/>
            <person name="Ament-Velasquez S.L."/>
            <person name="Kruys A."/>
            <person name="Hutchinson M.I."/>
            <person name="Powell A.J."/>
            <person name="Barry K."/>
            <person name="Miller A.N."/>
            <person name="Grigoriev I.V."/>
            <person name="Debuchy R."/>
            <person name="Gladieux P."/>
            <person name="Hiltunen Thoren M."/>
            <person name="Johannesson H."/>
        </authorList>
    </citation>
    <scope>NUCLEOTIDE SEQUENCE</scope>
    <source>
        <strain evidence="6">PSN293</strain>
    </source>
</reference>
<dbReference type="SUPFAM" id="SSF57701">
    <property type="entry name" value="Zn2/Cys6 DNA-binding domain"/>
    <property type="match status" value="1"/>
</dbReference>
<accession>A0AAN6XWB3</accession>
<keyword evidence="3" id="KW-0539">Nucleus</keyword>
<evidence type="ECO:0000256" key="3">
    <source>
        <dbReference type="ARBA" id="ARBA00023242"/>
    </source>
</evidence>
<proteinExistence type="predicted"/>
<feature type="region of interest" description="Disordered" evidence="4">
    <location>
        <begin position="639"/>
        <end position="672"/>
    </location>
</feature>
<dbReference type="PANTHER" id="PTHR47840:SF1">
    <property type="entry name" value="ZN(II)2CYS6 TRANSCRIPTION FACTOR (EUROFUNG)"/>
    <property type="match status" value="1"/>
</dbReference>
<keyword evidence="7" id="KW-1185">Reference proteome</keyword>
<dbReference type="GO" id="GO:0008270">
    <property type="term" value="F:zinc ion binding"/>
    <property type="evidence" value="ECO:0007669"/>
    <property type="project" value="InterPro"/>
</dbReference>
<feature type="region of interest" description="Disordered" evidence="4">
    <location>
        <begin position="146"/>
        <end position="174"/>
    </location>
</feature>
<dbReference type="InterPro" id="IPR001138">
    <property type="entry name" value="Zn2Cys6_DnaBD"/>
</dbReference>
<feature type="region of interest" description="Disordered" evidence="4">
    <location>
        <begin position="1"/>
        <end position="31"/>
    </location>
</feature>
<evidence type="ECO:0000313" key="7">
    <source>
        <dbReference type="Proteomes" id="UP001301769"/>
    </source>
</evidence>
<dbReference type="GO" id="GO:0000981">
    <property type="term" value="F:DNA-binding transcription factor activity, RNA polymerase II-specific"/>
    <property type="evidence" value="ECO:0007669"/>
    <property type="project" value="InterPro"/>
</dbReference>
<dbReference type="Pfam" id="PF00172">
    <property type="entry name" value="Zn_clus"/>
    <property type="match status" value="1"/>
</dbReference>
<name>A0AAN6XWB3_9PEZI</name>
<evidence type="ECO:0000313" key="6">
    <source>
        <dbReference type="EMBL" id="KAK4206881.1"/>
    </source>
</evidence>